<sequence length="202" mass="22188">MQQQQPTSWRRNNASASNWSSRCSKAFRWKRGFLSALSHLALLLAVATLVPPLGTCRRVLAANSPLDLFCFYPKRDISSYMGCGLQYCPPQNESAQLAYPDLVALAQACVEDPSCESFNTNGWNMGMGLYDMLGGLELSEVWANAEQGVYVRRPDPGDPLSDFCFQPHLDIPGYAIGEPVPAYPNYSHGMLAQACLDTPGCL</sequence>
<organism evidence="1 2">
    <name type="scientific">Chlamydomonas incerta</name>
    <dbReference type="NCBI Taxonomy" id="51695"/>
    <lineage>
        <taxon>Eukaryota</taxon>
        <taxon>Viridiplantae</taxon>
        <taxon>Chlorophyta</taxon>
        <taxon>core chlorophytes</taxon>
        <taxon>Chlorophyceae</taxon>
        <taxon>CS clade</taxon>
        <taxon>Chlamydomonadales</taxon>
        <taxon>Chlamydomonadaceae</taxon>
        <taxon>Chlamydomonas</taxon>
    </lineage>
</organism>
<evidence type="ECO:0000313" key="2">
    <source>
        <dbReference type="Proteomes" id="UP000650467"/>
    </source>
</evidence>
<dbReference type="Proteomes" id="UP000650467">
    <property type="component" value="Unassembled WGS sequence"/>
</dbReference>
<dbReference type="EMBL" id="JAEHOC010000043">
    <property type="protein sequence ID" value="KAG2427148.1"/>
    <property type="molecule type" value="Genomic_DNA"/>
</dbReference>
<gene>
    <name evidence="1" type="ORF">HXX76_012658</name>
</gene>
<proteinExistence type="predicted"/>
<keyword evidence="2" id="KW-1185">Reference proteome</keyword>
<dbReference type="OrthoDB" id="10392861at2759"/>
<protein>
    <submittedName>
        <fullName evidence="1">Uncharacterized protein</fullName>
    </submittedName>
</protein>
<comment type="caution">
    <text evidence="1">The sequence shown here is derived from an EMBL/GenBank/DDBJ whole genome shotgun (WGS) entry which is preliminary data.</text>
</comment>
<reference evidence="1" key="1">
    <citation type="journal article" date="2020" name="bioRxiv">
        <title>Comparative genomics of Chlamydomonas.</title>
        <authorList>
            <person name="Craig R.J."/>
            <person name="Hasan A.R."/>
            <person name="Ness R.W."/>
            <person name="Keightley P.D."/>
        </authorList>
    </citation>
    <scope>NUCLEOTIDE SEQUENCE</scope>
    <source>
        <strain evidence="1">SAG 7.73</strain>
    </source>
</reference>
<evidence type="ECO:0000313" key="1">
    <source>
        <dbReference type="EMBL" id="KAG2427148.1"/>
    </source>
</evidence>
<accession>A0A835SH91</accession>
<name>A0A835SH91_CHLIN</name>
<dbReference type="AlphaFoldDB" id="A0A835SH91"/>